<dbReference type="InParanoid" id="A7E7G4"/>
<dbReference type="RefSeq" id="XP_001597048.1">
    <property type="nucleotide sequence ID" value="XM_001596998.1"/>
</dbReference>
<dbReference type="HOGENOM" id="CLU_2759321_0_0_1"/>
<proteinExistence type="predicted"/>
<reference evidence="2" key="1">
    <citation type="journal article" date="2011" name="PLoS Genet.">
        <title>Genomic analysis of the necrotrophic fungal pathogens Sclerotinia sclerotiorum and Botrytis cinerea.</title>
        <authorList>
            <person name="Amselem J."/>
            <person name="Cuomo C.A."/>
            <person name="van Kan J.A."/>
            <person name="Viaud M."/>
            <person name="Benito E.P."/>
            <person name="Couloux A."/>
            <person name="Coutinho P.M."/>
            <person name="de Vries R.P."/>
            <person name="Dyer P.S."/>
            <person name="Fillinger S."/>
            <person name="Fournier E."/>
            <person name="Gout L."/>
            <person name="Hahn M."/>
            <person name="Kohn L."/>
            <person name="Lapalu N."/>
            <person name="Plummer K.M."/>
            <person name="Pradier J.M."/>
            <person name="Quevillon E."/>
            <person name="Sharon A."/>
            <person name="Simon A."/>
            <person name="ten Have A."/>
            <person name="Tudzynski B."/>
            <person name="Tudzynski P."/>
            <person name="Wincker P."/>
            <person name="Andrew M."/>
            <person name="Anthouard V."/>
            <person name="Beever R.E."/>
            <person name="Beffa R."/>
            <person name="Benoit I."/>
            <person name="Bouzid O."/>
            <person name="Brault B."/>
            <person name="Chen Z."/>
            <person name="Choquer M."/>
            <person name="Collemare J."/>
            <person name="Cotton P."/>
            <person name="Danchin E.G."/>
            <person name="Da Silva C."/>
            <person name="Gautier A."/>
            <person name="Giraud C."/>
            <person name="Giraud T."/>
            <person name="Gonzalez C."/>
            <person name="Grossetete S."/>
            <person name="Guldener U."/>
            <person name="Henrissat B."/>
            <person name="Howlett B.J."/>
            <person name="Kodira C."/>
            <person name="Kretschmer M."/>
            <person name="Lappartient A."/>
            <person name="Leroch M."/>
            <person name="Levis C."/>
            <person name="Mauceli E."/>
            <person name="Neuveglise C."/>
            <person name="Oeser B."/>
            <person name="Pearson M."/>
            <person name="Poulain J."/>
            <person name="Poussereau N."/>
            <person name="Quesneville H."/>
            <person name="Rascle C."/>
            <person name="Schumacher J."/>
            <person name="Segurens B."/>
            <person name="Sexton A."/>
            <person name="Silva E."/>
            <person name="Sirven C."/>
            <person name="Soanes D.M."/>
            <person name="Talbot N.J."/>
            <person name="Templeton M."/>
            <person name="Yandava C."/>
            <person name="Yarden O."/>
            <person name="Zeng Q."/>
            <person name="Rollins J.A."/>
            <person name="Lebrun M.H."/>
            <person name="Dickman M."/>
        </authorList>
    </citation>
    <scope>NUCLEOTIDE SEQUENCE [LARGE SCALE GENOMIC DNA]</scope>
    <source>
        <strain evidence="2">ATCC 18683 / 1980 / Ss-1</strain>
    </source>
</reference>
<dbReference type="KEGG" id="ssl:SS1G_01242"/>
<name>A7E7G4_SCLS1</name>
<keyword evidence="2" id="KW-1185">Reference proteome</keyword>
<organism evidence="1 2">
    <name type="scientific">Sclerotinia sclerotiorum (strain ATCC 18683 / 1980 / Ss-1)</name>
    <name type="common">White mold</name>
    <name type="synonym">Whetzelinia sclerotiorum</name>
    <dbReference type="NCBI Taxonomy" id="665079"/>
    <lineage>
        <taxon>Eukaryota</taxon>
        <taxon>Fungi</taxon>
        <taxon>Dikarya</taxon>
        <taxon>Ascomycota</taxon>
        <taxon>Pezizomycotina</taxon>
        <taxon>Leotiomycetes</taxon>
        <taxon>Helotiales</taxon>
        <taxon>Sclerotiniaceae</taxon>
        <taxon>Sclerotinia</taxon>
    </lineage>
</organism>
<gene>
    <name evidence="1" type="ORF">SS1G_01242</name>
</gene>
<dbReference type="GeneID" id="5493476"/>
<evidence type="ECO:0000313" key="1">
    <source>
        <dbReference type="EMBL" id="EDN96316.1"/>
    </source>
</evidence>
<accession>A7E7G4</accession>
<dbReference type="Proteomes" id="UP000001312">
    <property type="component" value="Unassembled WGS sequence"/>
</dbReference>
<dbReference type="AlphaFoldDB" id="A7E7G4"/>
<sequence>MSRRSMTVIIIEIGSVPWRMNKIVRGKSRYSEVETTSLLKIIKLGTANVICNLQRKFVKLKEKKGKKVGS</sequence>
<dbReference type="EMBL" id="CH476622">
    <property type="protein sequence ID" value="EDN96316.1"/>
    <property type="molecule type" value="Genomic_DNA"/>
</dbReference>
<evidence type="ECO:0000313" key="2">
    <source>
        <dbReference type="Proteomes" id="UP000001312"/>
    </source>
</evidence>
<protein>
    <submittedName>
        <fullName evidence="1">Uncharacterized protein</fullName>
    </submittedName>
</protein>